<reference evidence="2" key="1">
    <citation type="submission" date="2021-12" db="EMBL/GenBank/DDBJ databases">
        <authorList>
            <person name="King R."/>
        </authorList>
    </citation>
    <scope>NUCLEOTIDE SEQUENCE</scope>
</reference>
<protein>
    <submittedName>
        <fullName evidence="2">Uncharacterized protein</fullName>
    </submittedName>
</protein>
<feature type="transmembrane region" description="Helical" evidence="1">
    <location>
        <begin position="68"/>
        <end position="89"/>
    </location>
</feature>
<name>A0A9P0C824_9NEOP</name>
<evidence type="ECO:0000313" key="2">
    <source>
        <dbReference type="EMBL" id="CAH0764061.1"/>
    </source>
</evidence>
<feature type="transmembrane region" description="Helical" evidence="1">
    <location>
        <begin position="28"/>
        <end position="47"/>
    </location>
</feature>
<feature type="transmembrane region" description="Helical" evidence="1">
    <location>
        <begin position="95"/>
        <end position="123"/>
    </location>
</feature>
<keyword evidence="1" id="KW-1133">Transmembrane helix</keyword>
<reference evidence="2" key="2">
    <citation type="submission" date="2022-10" db="EMBL/GenBank/DDBJ databases">
        <authorList>
            <consortium name="ENA_rothamsted_submissions"/>
            <consortium name="culmorum"/>
            <person name="King R."/>
        </authorList>
    </citation>
    <scope>NUCLEOTIDE SEQUENCE</scope>
</reference>
<gene>
    <name evidence="2" type="ORF">DIATSA_LOCUS12698</name>
</gene>
<keyword evidence="1" id="KW-0812">Transmembrane</keyword>
<accession>A0A9P0C824</accession>
<sequence>MATGSQPEERTALRQYYDDHGLLLSTEWILKILAIVGCLVSGAWLLGGGGCSGAGAGAGAGAWARAGAGAVLVCAGGAALVLAAVAARLPPRAPLAWLVIDITTLTVMGALLLLTVAAAAALCDARAVSDYLLTVRDC</sequence>
<evidence type="ECO:0000256" key="1">
    <source>
        <dbReference type="SAM" id="Phobius"/>
    </source>
</evidence>
<keyword evidence="1" id="KW-0472">Membrane</keyword>
<dbReference type="AlphaFoldDB" id="A0A9P0C824"/>
<keyword evidence="3" id="KW-1185">Reference proteome</keyword>
<dbReference type="Proteomes" id="UP001153714">
    <property type="component" value="Chromosome 8"/>
</dbReference>
<organism evidence="2 3">
    <name type="scientific">Diatraea saccharalis</name>
    <name type="common">sugarcane borer</name>
    <dbReference type="NCBI Taxonomy" id="40085"/>
    <lineage>
        <taxon>Eukaryota</taxon>
        <taxon>Metazoa</taxon>
        <taxon>Ecdysozoa</taxon>
        <taxon>Arthropoda</taxon>
        <taxon>Hexapoda</taxon>
        <taxon>Insecta</taxon>
        <taxon>Pterygota</taxon>
        <taxon>Neoptera</taxon>
        <taxon>Endopterygota</taxon>
        <taxon>Lepidoptera</taxon>
        <taxon>Glossata</taxon>
        <taxon>Ditrysia</taxon>
        <taxon>Pyraloidea</taxon>
        <taxon>Crambidae</taxon>
        <taxon>Crambinae</taxon>
        <taxon>Diatraea</taxon>
    </lineage>
</organism>
<dbReference type="OrthoDB" id="7488784at2759"/>
<proteinExistence type="predicted"/>
<dbReference type="EMBL" id="OU893339">
    <property type="protein sequence ID" value="CAH0764061.1"/>
    <property type="molecule type" value="Genomic_DNA"/>
</dbReference>
<evidence type="ECO:0000313" key="3">
    <source>
        <dbReference type="Proteomes" id="UP001153714"/>
    </source>
</evidence>